<feature type="non-terminal residue" evidence="1">
    <location>
        <position position="1"/>
    </location>
</feature>
<proteinExistence type="predicted"/>
<evidence type="ECO:0000313" key="1">
    <source>
        <dbReference type="EMBL" id="TFK77934.1"/>
    </source>
</evidence>
<dbReference type="AlphaFoldDB" id="A0A5C3NL41"/>
<protein>
    <submittedName>
        <fullName evidence="1">Uncharacterized protein</fullName>
    </submittedName>
</protein>
<organism evidence="1 2">
    <name type="scientific">Polyporus arcularius HHB13444</name>
    <dbReference type="NCBI Taxonomy" id="1314778"/>
    <lineage>
        <taxon>Eukaryota</taxon>
        <taxon>Fungi</taxon>
        <taxon>Dikarya</taxon>
        <taxon>Basidiomycota</taxon>
        <taxon>Agaricomycotina</taxon>
        <taxon>Agaricomycetes</taxon>
        <taxon>Polyporales</taxon>
        <taxon>Polyporaceae</taxon>
        <taxon>Polyporus</taxon>
    </lineage>
</organism>
<keyword evidence="2" id="KW-1185">Reference proteome</keyword>
<reference evidence="1 2" key="1">
    <citation type="journal article" date="2019" name="Nat. Ecol. Evol.">
        <title>Megaphylogeny resolves global patterns of mushroom evolution.</title>
        <authorList>
            <person name="Varga T."/>
            <person name="Krizsan K."/>
            <person name="Foldi C."/>
            <person name="Dima B."/>
            <person name="Sanchez-Garcia M."/>
            <person name="Sanchez-Ramirez S."/>
            <person name="Szollosi G.J."/>
            <person name="Szarkandi J.G."/>
            <person name="Papp V."/>
            <person name="Albert L."/>
            <person name="Andreopoulos W."/>
            <person name="Angelini C."/>
            <person name="Antonin V."/>
            <person name="Barry K.W."/>
            <person name="Bougher N.L."/>
            <person name="Buchanan P."/>
            <person name="Buyck B."/>
            <person name="Bense V."/>
            <person name="Catcheside P."/>
            <person name="Chovatia M."/>
            <person name="Cooper J."/>
            <person name="Damon W."/>
            <person name="Desjardin D."/>
            <person name="Finy P."/>
            <person name="Geml J."/>
            <person name="Haridas S."/>
            <person name="Hughes K."/>
            <person name="Justo A."/>
            <person name="Karasinski D."/>
            <person name="Kautmanova I."/>
            <person name="Kiss B."/>
            <person name="Kocsube S."/>
            <person name="Kotiranta H."/>
            <person name="LaButti K.M."/>
            <person name="Lechner B.E."/>
            <person name="Liimatainen K."/>
            <person name="Lipzen A."/>
            <person name="Lukacs Z."/>
            <person name="Mihaltcheva S."/>
            <person name="Morgado L.N."/>
            <person name="Niskanen T."/>
            <person name="Noordeloos M.E."/>
            <person name="Ohm R.A."/>
            <person name="Ortiz-Santana B."/>
            <person name="Ovrebo C."/>
            <person name="Racz N."/>
            <person name="Riley R."/>
            <person name="Savchenko A."/>
            <person name="Shiryaev A."/>
            <person name="Soop K."/>
            <person name="Spirin V."/>
            <person name="Szebenyi C."/>
            <person name="Tomsovsky M."/>
            <person name="Tulloss R.E."/>
            <person name="Uehling J."/>
            <person name="Grigoriev I.V."/>
            <person name="Vagvolgyi C."/>
            <person name="Papp T."/>
            <person name="Martin F.M."/>
            <person name="Miettinen O."/>
            <person name="Hibbett D.S."/>
            <person name="Nagy L.G."/>
        </authorList>
    </citation>
    <scope>NUCLEOTIDE SEQUENCE [LARGE SCALE GENOMIC DNA]</scope>
    <source>
        <strain evidence="1 2">HHB13444</strain>
    </source>
</reference>
<name>A0A5C3NL41_9APHY</name>
<dbReference type="EMBL" id="ML212982">
    <property type="protein sequence ID" value="TFK77934.1"/>
    <property type="molecule type" value="Genomic_DNA"/>
</dbReference>
<feature type="non-terminal residue" evidence="1">
    <location>
        <position position="262"/>
    </location>
</feature>
<sequence>PRGFPDRLEIARRRQRVHCAKLQLSTSSQSSGHVHVAMKKLTERSGVRRLRTEITPLDLGLLSPLRDFQGLRSRGYRHEPCIPMFCIYSSPVHNHRTSVVPADYPGSGTSLTIGSSTLFSHYRARRRGCQSPRLMPNLRMLRACNAIHVALDRPHGITTMLFLVCSRRRKAAGSGAAPWRHATRKSSKSLASSCLLLPSLLASPFMCSHLLNSERLPAAMHKANYLFRSTILEWAQEKRWLSADGLKIGPYTVDEALDAAES</sequence>
<dbReference type="InParanoid" id="A0A5C3NL41"/>
<accession>A0A5C3NL41</accession>
<gene>
    <name evidence="1" type="ORF">K466DRAFT_571162</name>
</gene>
<evidence type="ECO:0000313" key="2">
    <source>
        <dbReference type="Proteomes" id="UP000308197"/>
    </source>
</evidence>
<dbReference type="Proteomes" id="UP000308197">
    <property type="component" value="Unassembled WGS sequence"/>
</dbReference>